<name>A0A8I0JSP7_CITAM</name>
<dbReference type="RefSeq" id="WP_192477557.1">
    <property type="nucleotide sequence ID" value="NZ_VKME01000006.1"/>
</dbReference>
<evidence type="ECO:0000313" key="2">
    <source>
        <dbReference type="EMBL" id="MBE0126667.1"/>
    </source>
</evidence>
<feature type="signal peptide" evidence="1">
    <location>
        <begin position="1"/>
        <end position="18"/>
    </location>
</feature>
<accession>A0A8I0JSP7</accession>
<evidence type="ECO:0000313" key="3">
    <source>
        <dbReference type="Proteomes" id="UP000656723"/>
    </source>
</evidence>
<dbReference type="Proteomes" id="UP000656723">
    <property type="component" value="Unassembled WGS sequence"/>
</dbReference>
<reference evidence="2" key="1">
    <citation type="submission" date="2019-07" db="EMBL/GenBank/DDBJ databases">
        <title>KPC-2 carbapenem resistent Enterobacterales isolates from Germany.</title>
        <authorList>
            <person name="Yao Y."/>
            <person name="Falgenhauer L."/>
            <person name="Imirzalioglu C."/>
            <person name="Chakraborty T."/>
        </authorList>
    </citation>
    <scope>NUCLEOTIDE SEQUENCE</scope>
    <source>
        <strain evidence="2">CA13304</strain>
    </source>
</reference>
<evidence type="ECO:0000256" key="1">
    <source>
        <dbReference type="SAM" id="SignalP"/>
    </source>
</evidence>
<feature type="chain" id="PRO_5034068135" evidence="1">
    <location>
        <begin position="19"/>
        <end position="121"/>
    </location>
</feature>
<comment type="caution">
    <text evidence="2">The sequence shown here is derived from an EMBL/GenBank/DDBJ whole genome shotgun (WGS) entry which is preliminary data.</text>
</comment>
<dbReference type="EMBL" id="VKME01000006">
    <property type="protein sequence ID" value="MBE0126667.1"/>
    <property type="molecule type" value="Genomic_DNA"/>
</dbReference>
<keyword evidence="1" id="KW-0732">Signal</keyword>
<dbReference type="AlphaFoldDB" id="A0A8I0JSP7"/>
<sequence>MKRLALLFLVFMSYGVLAAPVLRFKCGDNNFVMYVNASMTKQAVIMNDQLTENSATDQYPYGDLGDSVVITFDVWGANGGMHNHYTTVFPNDSKTIKQTVQILDADDRPRGDAIHKTCTRM</sequence>
<proteinExistence type="predicted"/>
<organism evidence="2 3">
    <name type="scientific">Citrobacter amalonaticus</name>
    <dbReference type="NCBI Taxonomy" id="35703"/>
    <lineage>
        <taxon>Bacteria</taxon>
        <taxon>Pseudomonadati</taxon>
        <taxon>Pseudomonadota</taxon>
        <taxon>Gammaproteobacteria</taxon>
        <taxon>Enterobacterales</taxon>
        <taxon>Enterobacteriaceae</taxon>
        <taxon>Citrobacter</taxon>
    </lineage>
</organism>
<gene>
    <name evidence="2" type="ORF">FOT72_01205</name>
</gene>
<protein>
    <submittedName>
        <fullName evidence="2">Uncharacterized protein</fullName>
    </submittedName>
</protein>